<protein>
    <submittedName>
        <fullName evidence="3">SyrP protein, putative</fullName>
    </submittedName>
</protein>
<dbReference type="EMBL" id="AEAH01001389">
    <property type="protein sequence ID" value="EGH32999.1"/>
    <property type="molecule type" value="Genomic_DNA"/>
</dbReference>
<dbReference type="PATRIC" id="fig|629262.5.peg.5032"/>
<evidence type="ECO:0000256" key="1">
    <source>
        <dbReference type="ARBA" id="ARBA00023002"/>
    </source>
</evidence>
<name>F3FS07_PSESX</name>
<dbReference type="GO" id="GO:0016706">
    <property type="term" value="F:2-oxoglutarate-dependent dioxygenase activity"/>
    <property type="evidence" value="ECO:0007669"/>
    <property type="project" value="UniProtKB-ARBA"/>
</dbReference>
<accession>F3FS07</accession>
<keyword evidence="1" id="KW-0560">Oxidoreductase</keyword>
<comment type="caution">
    <text evidence="3">The sequence shown here is derived from an EMBL/GenBank/DDBJ whole genome shotgun (WGS) entry which is preliminary data.</text>
</comment>
<dbReference type="Gene3D" id="3.60.130.10">
    <property type="entry name" value="Clavaminate synthase-like"/>
    <property type="match status" value="1"/>
</dbReference>
<feature type="non-terminal residue" evidence="3">
    <location>
        <position position="1"/>
    </location>
</feature>
<dbReference type="AlphaFoldDB" id="F3FS07"/>
<sequence>AVRFEWRKGDVVMLDNMLAAHARDPYEEPRLIVVAMGEMTARGDVWQPA</sequence>
<proteinExistence type="predicted"/>
<dbReference type="SUPFAM" id="SSF51197">
    <property type="entry name" value="Clavaminate synthase-like"/>
    <property type="match status" value="1"/>
</dbReference>
<reference evidence="3 4" key="1">
    <citation type="journal article" date="2011" name="PLoS Pathog.">
        <title>Dynamic evolution of pathogenicity revealed by sequencing and comparative genomics of 19 Pseudomonas syringae isolates.</title>
        <authorList>
            <person name="Baltrus D.A."/>
            <person name="Nishimura M.T."/>
            <person name="Romanchuk A."/>
            <person name="Chang J.H."/>
            <person name="Mukhtar M.S."/>
            <person name="Cherkis K."/>
            <person name="Roach J."/>
            <person name="Grant S.R."/>
            <person name="Jones C.D."/>
            <person name="Dangl J.L."/>
        </authorList>
    </citation>
    <scope>NUCLEOTIDE SEQUENCE [LARGE SCALE GENOMIC DNA]</scope>
    <source>
        <strain evidence="4">M301072PT</strain>
    </source>
</reference>
<dbReference type="InterPro" id="IPR003819">
    <property type="entry name" value="TauD/TfdA-like"/>
</dbReference>
<dbReference type="InterPro" id="IPR042098">
    <property type="entry name" value="TauD-like_sf"/>
</dbReference>
<dbReference type="Proteomes" id="UP000004471">
    <property type="component" value="Unassembled WGS sequence"/>
</dbReference>
<dbReference type="Pfam" id="PF02668">
    <property type="entry name" value="TauD"/>
    <property type="match status" value="1"/>
</dbReference>
<gene>
    <name evidence="3" type="ORF">PSYJA_30208</name>
</gene>
<evidence type="ECO:0000259" key="2">
    <source>
        <dbReference type="Pfam" id="PF02668"/>
    </source>
</evidence>
<organism evidence="3 4">
    <name type="scientific">Pseudomonas syringae pv. japonica str. M301072</name>
    <dbReference type="NCBI Taxonomy" id="629262"/>
    <lineage>
        <taxon>Bacteria</taxon>
        <taxon>Pseudomonadati</taxon>
        <taxon>Pseudomonadota</taxon>
        <taxon>Gammaproteobacteria</taxon>
        <taxon>Pseudomonadales</taxon>
        <taxon>Pseudomonadaceae</taxon>
        <taxon>Pseudomonas</taxon>
        <taxon>Pseudomonas syringae</taxon>
    </lineage>
</organism>
<dbReference type="HOGENOM" id="CLU_205561_0_0_6"/>
<evidence type="ECO:0000313" key="3">
    <source>
        <dbReference type="EMBL" id="EGH32999.1"/>
    </source>
</evidence>
<feature type="domain" description="TauD/TfdA-like" evidence="2">
    <location>
        <begin position="2"/>
        <end position="35"/>
    </location>
</feature>
<evidence type="ECO:0000313" key="4">
    <source>
        <dbReference type="Proteomes" id="UP000004471"/>
    </source>
</evidence>